<evidence type="ECO:0000313" key="2">
    <source>
        <dbReference type="EMBL" id="SDJ91468.1"/>
    </source>
</evidence>
<dbReference type="InterPro" id="IPR009078">
    <property type="entry name" value="Ferritin-like_SF"/>
</dbReference>
<name>A0A1G8XLP2_9FIRM</name>
<protein>
    <submittedName>
        <fullName evidence="2">Rubrerythrin</fullName>
    </submittedName>
</protein>
<dbReference type="EMBL" id="FNFP01000001">
    <property type="protein sequence ID" value="SDJ91468.1"/>
    <property type="molecule type" value="Genomic_DNA"/>
</dbReference>
<dbReference type="STRING" id="393762.SAMN05660472_00262"/>
<dbReference type="PROSITE" id="PS50905">
    <property type="entry name" value="FERRITIN_LIKE"/>
    <property type="match status" value="1"/>
</dbReference>
<organism evidence="2 3">
    <name type="scientific">Natronincola ferrireducens</name>
    <dbReference type="NCBI Taxonomy" id="393762"/>
    <lineage>
        <taxon>Bacteria</taxon>
        <taxon>Bacillati</taxon>
        <taxon>Bacillota</taxon>
        <taxon>Clostridia</taxon>
        <taxon>Peptostreptococcales</taxon>
        <taxon>Natronincolaceae</taxon>
        <taxon>Natronincola</taxon>
    </lineage>
</organism>
<dbReference type="GO" id="GO:0016491">
    <property type="term" value="F:oxidoreductase activity"/>
    <property type="evidence" value="ECO:0007669"/>
    <property type="project" value="InterPro"/>
</dbReference>
<dbReference type="SUPFAM" id="SSF47240">
    <property type="entry name" value="Ferritin-like"/>
    <property type="match status" value="1"/>
</dbReference>
<dbReference type="PANTHER" id="PTHR43339:SF1">
    <property type="entry name" value="RUBRERYTHRIN"/>
    <property type="match status" value="1"/>
</dbReference>
<gene>
    <name evidence="2" type="ORF">SAMN05660472_00262</name>
</gene>
<dbReference type="RefSeq" id="WP_090549204.1">
    <property type="nucleotide sequence ID" value="NZ_FNFP01000001.1"/>
</dbReference>
<dbReference type="AlphaFoldDB" id="A0A1G8XLP2"/>
<dbReference type="GO" id="GO:0005506">
    <property type="term" value="F:iron ion binding"/>
    <property type="evidence" value="ECO:0007669"/>
    <property type="project" value="InterPro"/>
</dbReference>
<accession>A0A1G8XLP2</accession>
<dbReference type="PANTHER" id="PTHR43339">
    <property type="entry name" value="RUBRERYTHRIN-RELATED"/>
    <property type="match status" value="1"/>
</dbReference>
<keyword evidence="3" id="KW-1185">Reference proteome</keyword>
<dbReference type="Gene3D" id="1.20.1260.10">
    <property type="match status" value="1"/>
</dbReference>
<dbReference type="OrthoDB" id="9805587at2"/>
<reference evidence="2 3" key="1">
    <citation type="submission" date="2016-10" db="EMBL/GenBank/DDBJ databases">
        <authorList>
            <person name="de Groot N.N."/>
        </authorList>
    </citation>
    <scope>NUCLEOTIDE SEQUENCE [LARGE SCALE GENOMIC DNA]</scope>
    <source>
        <strain evidence="2 3">DSM 18346</strain>
    </source>
</reference>
<feature type="domain" description="Ferritin-like diiron" evidence="1">
    <location>
        <begin position="14"/>
        <end position="143"/>
    </location>
</feature>
<evidence type="ECO:0000259" key="1">
    <source>
        <dbReference type="PROSITE" id="PS50905"/>
    </source>
</evidence>
<dbReference type="InterPro" id="IPR012347">
    <property type="entry name" value="Ferritin-like"/>
</dbReference>
<dbReference type="Pfam" id="PF02915">
    <property type="entry name" value="Rubrerythrin"/>
    <property type="match status" value="1"/>
</dbReference>
<sequence length="143" mass="16015">MNNSNLIVENIIGETKGTELERVVKQNFNGETSEVGMYLAMARLAQRQGYPEIAEVLKTIAWEEAEHAAVFAEFNGMIQEDIFDNLKQMLEGETFANNGKKAAADKAEELGITSARDYFNISAKDEARHARMLEGILKRFGKL</sequence>
<dbReference type="CDD" id="cd01046">
    <property type="entry name" value="Rubrerythrin_like"/>
    <property type="match status" value="1"/>
</dbReference>
<dbReference type="Proteomes" id="UP000198718">
    <property type="component" value="Unassembled WGS sequence"/>
</dbReference>
<dbReference type="InterPro" id="IPR052773">
    <property type="entry name" value="Anaerobic_Peroxidase-Rel"/>
</dbReference>
<dbReference type="InterPro" id="IPR009040">
    <property type="entry name" value="Ferritin-like_diiron"/>
</dbReference>
<proteinExistence type="predicted"/>
<dbReference type="InterPro" id="IPR045236">
    <property type="entry name" value="RevRr_diiron-bd_dom"/>
</dbReference>
<evidence type="ECO:0000313" key="3">
    <source>
        <dbReference type="Proteomes" id="UP000198718"/>
    </source>
</evidence>
<dbReference type="InterPro" id="IPR003251">
    <property type="entry name" value="Rr_diiron-bd_dom"/>
</dbReference>